<reference evidence="2" key="2">
    <citation type="journal article" date="2017" name="Nat. Plants">
        <title>The Aegilops tauschii genome reveals multiple impacts of transposons.</title>
        <authorList>
            <person name="Zhao G."/>
            <person name="Zou C."/>
            <person name="Li K."/>
            <person name="Wang K."/>
            <person name="Li T."/>
            <person name="Gao L."/>
            <person name="Zhang X."/>
            <person name="Wang H."/>
            <person name="Yang Z."/>
            <person name="Liu X."/>
            <person name="Jiang W."/>
            <person name="Mao L."/>
            <person name="Kong X."/>
            <person name="Jiao Y."/>
            <person name="Jia J."/>
        </authorList>
    </citation>
    <scope>NUCLEOTIDE SEQUENCE [LARGE SCALE GENOMIC DNA]</scope>
    <source>
        <strain evidence="2">cv. AL8/78</strain>
    </source>
</reference>
<dbReference type="Proteomes" id="UP000015105">
    <property type="component" value="Chromosome 2D"/>
</dbReference>
<dbReference type="InterPro" id="IPR021109">
    <property type="entry name" value="Peptidase_aspartic_dom_sf"/>
</dbReference>
<dbReference type="AlphaFoldDB" id="A0A453DDN0"/>
<name>A0A453DDN0_AEGTS</name>
<dbReference type="Gene3D" id="2.40.70.10">
    <property type="entry name" value="Acid Proteases"/>
    <property type="match status" value="1"/>
</dbReference>
<proteinExistence type="predicted"/>
<dbReference type="PANTHER" id="PTHR15503">
    <property type="entry name" value="LDOC1 RELATED"/>
    <property type="match status" value="1"/>
</dbReference>
<evidence type="ECO:0000313" key="2">
    <source>
        <dbReference type="Proteomes" id="UP000015105"/>
    </source>
</evidence>
<evidence type="ECO:0000313" key="1">
    <source>
        <dbReference type="EnsemblPlants" id="AET2Gv21200100.1"/>
    </source>
</evidence>
<dbReference type="InterPro" id="IPR032567">
    <property type="entry name" value="RTL1-rel"/>
</dbReference>
<keyword evidence="2" id="KW-1185">Reference proteome</keyword>
<reference evidence="1" key="4">
    <citation type="submission" date="2019-03" db="UniProtKB">
        <authorList>
            <consortium name="EnsemblPlants"/>
        </authorList>
    </citation>
    <scope>IDENTIFICATION</scope>
</reference>
<reference evidence="1" key="5">
    <citation type="journal article" date="2021" name="G3 (Bethesda)">
        <title>Aegilops tauschii genome assembly Aet v5.0 features greater sequence contiguity and improved annotation.</title>
        <authorList>
            <person name="Wang L."/>
            <person name="Zhu T."/>
            <person name="Rodriguez J.C."/>
            <person name="Deal K.R."/>
            <person name="Dubcovsky J."/>
            <person name="McGuire P.E."/>
            <person name="Lux T."/>
            <person name="Spannagl M."/>
            <person name="Mayer K.F.X."/>
            <person name="Baldrich P."/>
            <person name="Meyers B.C."/>
            <person name="Huo N."/>
            <person name="Gu Y.Q."/>
            <person name="Zhou H."/>
            <person name="Devos K.M."/>
            <person name="Bennetzen J.L."/>
            <person name="Unver T."/>
            <person name="Budak H."/>
            <person name="Gulick P.J."/>
            <person name="Galiba G."/>
            <person name="Kalapos B."/>
            <person name="Nelson D.R."/>
            <person name="Li P."/>
            <person name="You F.M."/>
            <person name="Luo M.C."/>
            <person name="Dvorak J."/>
        </authorList>
    </citation>
    <scope>NUCLEOTIDE SEQUENCE [LARGE SCALE GENOMIC DNA]</scope>
    <source>
        <strain evidence="1">cv. AL8/78</strain>
    </source>
</reference>
<dbReference type="SUPFAM" id="SSF50630">
    <property type="entry name" value="Acid proteases"/>
    <property type="match status" value="1"/>
</dbReference>
<reference evidence="2" key="1">
    <citation type="journal article" date="2014" name="Science">
        <title>Ancient hybridizations among the ancestral genomes of bread wheat.</title>
        <authorList>
            <consortium name="International Wheat Genome Sequencing Consortium,"/>
            <person name="Marcussen T."/>
            <person name="Sandve S.R."/>
            <person name="Heier L."/>
            <person name="Spannagl M."/>
            <person name="Pfeifer M."/>
            <person name="Jakobsen K.S."/>
            <person name="Wulff B.B."/>
            <person name="Steuernagel B."/>
            <person name="Mayer K.F."/>
            <person name="Olsen O.A."/>
        </authorList>
    </citation>
    <scope>NUCLEOTIDE SEQUENCE [LARGE SCALE GENOMIC DNA]</scope>
    <source>
        <strain evidence="2">cv. AL8/78</strain>
    </source>
</reference>
<organism evidence="1 2">
    <name type="scientific">Aegilops tauschii subsp. strangulata</name>
    <name type="common">Goatgrass</name>
    <dbReference type="NCBI Taxonomy" id="200361"/>
    <lineage>
        <taxon>Eukaryota</taxon>
        <taxon>Viridiplantae</taxon>
        <taxon>Streptophyta</taxon>
        <taxon>Embryophyta</taxon>
        <taxon>Tracheophyta</taxon>
        <taxon>Spermatophyta</taxon>
        <taxon>Magnoliopsida</taxon>
        <taxon>Liliopsida</taxon>
        <taxon>Poales</taxon>
        <taxon>Poaceae</taxon>
        <taxon>BOP clade</taxon>
        <taxon>Pooideae</taxon>
        <taxon>Triticodae</taxon>
        <taxon>Triticeae</taxon>
        <taxon>Triticinae</taxon>
        <taxon>Aegilops</taxon>
    </lineage>
</organism>
<dbReference type="CDD" id="cd00303">
    <property type="entry name" value="retropepsin_like"/>
    <property type="match status" value="1"/>
</dbReference>
<dbReference type="Gramene" id="AET2Gv21200100.1">
    <property type="protein sequence ID" value="AET2Gv21200100.1"/>
    <property type="gene ID" value="AET2Gv21200100"/>
</dbReference>
<sequence>MLSVRLTLLLNSIERFETLMNHMISYSELTHPLFLTRFIEGLRSDIRAVVLIQRPPDLDTACSLALLQEEVADGEAAMRTSFNRMPLSLFASTSNTVAVTLQRPSTPATIAEDHRGTEAARAPTDNSKIAALRSFRRARGLCFKCGERWGKDHTCPTTVQMHVVEELLELFATEEVLDENNRESSELNEDNLCTISKQAVDGSTGPGVMQLHAWIQGEEMSLLVDSGSSSSFVDRHLAAKLNGVCKLPKVCRVKVADGVVLICDSFIPQCQWTSQGDEFTTDFKLLSLGAYDAILGMDWLRKHSPMHIDWEAQQMSVTAEGGLIELQAVARDHLLI</sequence>
<evidence type="ECO:0008006" key="3">
    <source>
        <dbReference type="Google" id="ProtNLM"/>
    </source>
</evidence>
<protein>
    <recommendedName>
        <fullName evidence="3">Retrotransposon gag domain-containing protein</fullName>
    </recommendedName>
</protein>
<dbReference type="PANTHER" id="PTHR15503:SF22">
    <property type="entry name" value="TRANSPOSON TY3-I GAG POLYPROTEIN"/>
    <property type="match status" value="1"/>
</dbReference>
<reference evidence="1" key="3">
    <citation type="journal article" date="2017" name="Nature">
        <title>Genome sequence of the progenitor of the wheat D genome Aegilops tauschii.</title>
        <authorList>
            <person name="Luo M.C."/>
            <person name="Gu Y.Q."/>
            <person name="Puiu D."/>
            <person name="Wang H."/>
            <person name="Twardziok S.O."/>
            <person name="Deal K.R."/>
            <person name="Huo N."/>
            <person name="Zhu T."/>
            <person name="Wang L."/>
            <person name="Wang Y."/>
            <person name="McGuire P.E."/>
            <person name="Liu S."/>
            <person name="Long H."/>
            <person name="Ramasamy R.K."/>
            <person name="Rodriguez J.C."/>
            <person name="Van S.L."/>
            <person name="Yuan L."/>
            <person name="Wang Z."/>
            <person name="Xia Z."/>
            <person name="Xiao L."/>
            <person name="Anderson O.D."/>
            <person name="Ouyang S."/>
            <person name="Liang Y."/>
            <person name="Zimin A.V."/>
            <person name="Pertea G."/>
            <person name="Qi P."/>
            <person name="Bennetzen J.L."/>
            <person name="Dai X."/>
            <person name="Dawson M.W."/>
            <person name="Muller H.G."/>
            <person name="Kugler K."/>
            <person name="Rivarola-Duarte L."/>
            <person name="Spannagl M."/>
            <person name="Mayer K.F.X."/>
            <person name="Lu F.H."/>
            <person name="Bevan M.W."/>
            <person name="Leroy P."/>
            <person name="Li P."/>
            <person name="You F.M."/>
            <person name="Sun Q."/>
            <person name="Liu Z."/>
            <person name="Lyons E."/>
            <person name="Wicker T."/>
            <person name="Salzberg S.L."/>
            <person name="Devos K.M."/>
            <person name="Dvorak J."/>
        </authorList>
    </citation>
    <scope>NUCLEOTIDE SEQUENCE [LARGE SCALE GENOMIC DNA]</scope>
    <source>
        <strain evidence="1">cv. AL8/78</strain>
    </source>
</reference>
<accession>A0A453DDN0</accession>
<dbReference type="EnsemblPlants" id="AET2Gv21200100.1">
    <property type="protein sequence ID" value="AET2Gv21200100.1"/>
    <property type="gene ID" value="AET2Gv21200100"/>
</dbReference>
<dbReference type="Pfam" id="PF08284">
    <property type="entry name" value="RVP_2"/>
    <property type="match status" value="1"/>
</dbReference>